<comment type="caution">
    <text evidence="3">The sequence shown here is derived from an EMBL/GenBank/DDBJ whole genome shotgun (WGS) entry which is preliminary data.</text>
</comment>
<feature type="domain" description="Transcriptional repressor PaaX-like N-terminal" evidence="1">
    <location>
        <begin position="17"/>
        <end position="78"/>
    </location>
</feature>
<reference evidence="4" key="1">
    <citation type="journal article" date="2019" name="Int. J. Syst. Evol. Microbiol.">
        <title>The Global Catalogue of Microorganisms (GCM) 10K type strain sequencing project: providing services to taxonomists for standard genome sequencing and annotation.</title>
        <authorList>
            <consortium name="The Broad Institute Genomics Platform"/>
            <consortium name="The Broad Institute Genome Sequencing Center for Infectious Disease"/>
            <person name="Wu L."/>
            <person name="Ma J."/>
        </authorList>
    </citation>
    <scope>NUCLEOTIDE SEQUENCE [LARGE SCALE GENOMIC DNA]</scope>
    <source>
        <strain evidence="4">NBRC 105857</strain>
    </source>
</reference>
<dbReference type="Proteomes" id="UP001156664">
    <property type="component" value="Unassembled WGS sequence"/>
</dbReference>
<sequence>MHITQRHCRIPVKKPTAKSLILDLLLASKGRPISAKQAITACGIFDISVNNTRVALVRLSAEGLIEAAGRALYQLTEDAHTLADHVASWRSRSLAIRPWTGGYIMVQADKLPRNEAKQQRTRDRALLMRGFRPLNEQLYIRPDNIETCVADVRESLYRLGLEKTAPVFFASEFDSELESRIKGLWNITEIERNYAHFQKKMSSWIQRHHELEPEVAARESFLLGGAAIKHVLYDPLLPEQWTDTRARAEFLNVVQELDQTGQDIWLKYWESLDLKTASVEALE</sequence>
<evidence type="ECO:0000259" key="2">
    <source>
        <dbReference type="Pfam" id="PF08223"/>
    </source>
</evidence>
<dbReference type="PANTHER" id="PTHR30319:SF1">
    <property type="entry name" value="TRANSCRIPTIONAL REPRESSOR PAAX"/>
    <property type="match status" value="1"/>
</dbReference>
<dbReference type="Gene3D" id="3.30.70.2650">
    <property type="match status" value="1"/>
</dbReference>
<organism evidence="3 4">
    <name type="scientific">Limnobacter litoralis</name>
    <dbReference type="NCBI Taxonomy" id="481366"/>
    <lineage>
        <taxon>Bacteria</taxon>
        <taxon>Pseudomonadati</taxon>
        <taxon>Pseudomonadota</taxon>
        <taxon>Betaproteobacteria</taxon>
        <taxon>Burkholderiales</taxon>
        <taxon>Burkholderiaceae</taxon>
        <taxon>Limnobacter</taxon>
    </lineage>
</organism>
<dbReference type="InterPro" id="IPR012906">
    <property type="entry name" value="PaaX-like_N"/>
</dbReference>
<dbReference type="EMBL" id="BSOJ01000006">
    <property type="protein sequence ID" value="GLR25480.1"/>
    <property type="molecule type" value="Genomic_DNA"/>
</dbReference>
<keyword evidence="4" id="KW-1185">Reference proteome</keyword>
<accession>A0ABQ5YNW4</accession>
<dbReference type="Gene3D" id="1.10.10.10">
    <property type="entry name" value="Winged helix-like DNA-binding domain superfamily/Winged helix DNA-binding domain"/>
    <property type="match status" value="1"/>
</dbReference>
<dbReference type="Pfam" id="PF08223">
    <property type="entry name" value="PaaX_C"/>
    <property type="match status" value="1"/>
</dbReference>
<evidence type="ECO:0008006" key="5">
    <source>
        <dbReference type="Google" id="ProtNLM"/>
    </source>
</evidence>
<dbReference type="Pfam" id="PF07848">
    <property type="entry name" value="PaaX"/>
    <property type="match status" value="1"/>
</dbReference>
<protein>
    <recommendedName>
        <fullName evidence="5">PaaX family transcriptional regulator</fullName>
    </recommendedName>
</protein>
<name>A0ABQ5YNW4_9BURK</name>
<evidence type="ECO:0000313" key="4">
    <source>
        <dbReference type="Proteomes" id="UP001156664"/>
    </source>
</evidence>
<proteinExistence type="predicted"/>
<dbReference type="InterPro" id="IPR013225">
    <property type="entry name" value="PaaX_C"/>
</dbReference>
<feature type="domain" description="Transcriptional repressor PaaX-like C-terminal" evidence="2">
    <location>
        <begin position="185"/>
        <end position="265"/>
    </location>
</feature>
<evidence type="ECO:0000259" key="1">
    <source>
        <dbReference type="Pfam" id="PF07848"/>
    </source>
</evidence>
<gene>
    <name evidence="3" type="ORF">GCM10007875_05680</name>
</gene>
<evidence type="ECO:0000313" key="3">
    <source>
        <dbReference type="EMBL" id="GLR25480.1"/>
    </source>
</evidence>
<dbReference type="InterPro" id="IPR036388">
    <property type="entry name" value="WH-like_DNA-bd_sf"/>
</dbReference>
<dbReference type="PANTHER" id="PTHR30319">
    <property type="entry name" value="PHENYLACETIC ACID REGULATOR-RELATED TRANSCRIPTIONAL REPRESSOR"/>
    <property type="match status" value="1"/>
</dbReference>